<feature type="transmembrane region" description="Helical" evidence="2">
    <location>
        <begin position="141"/>
        <end position="161"/>
    </location>
</feature>
<dbReference type="PANTHER" id="PTHR33741">
    <property type="entry name" value="TRANSMEMBRANE PROTEIN DDB_G0269096-RELATED"/>
    <property type="match status" value="1"/>
</dbReference>
<evidence type="ECO:0000256" key="1">
    <source>
        <dbReference type="SAM" id="MobiDB-lite"/>
    </source>
</evidence>
<dbReference type="RefSeq" id="XP_069233855.1">
    <property type="nucleotide sequence ID" value="XM_069369146.1"/>
</dbReference>
<feature type="transmembrane region" description="Helical" evidence="2">
    <location>
        <begin position="51"/>
        <end position="72"/>
    </location>
</feature>
<dbReference type="InterPro" id="IPR058581">
    <property type="entry name" value="TM_HPP"/>
</dbReference>
<sequence>MPSKVVSELVDFDIDRYLNPFVPHNRVSRLPTPIARFLGHRNGSFTEPPALVQWFSAFFGAFIGILLVGAIFKYAPGITNHNPPVIVGSLGASAILDYSAIRTPLAQPRNSVLGQGLSAIVGVAIAKAFQLNSNFQDLQWIAGAVACACAALVMCVTNTVHPPGGATAVIATTQPIVITMGWWYVPVTTLGAVVMLVVACLWNNILRQFPVYWWTPSDVGSKLRDARSADEKDEEKGGRKDSDTSSQNTLRQESTNASTVAPQASPDHISISADAINVPSHVRLSHDERAVLLQFQERLHKS</sequence>
<feature type="region of interest" description="Disordered" evidence="1">
    <location>
        <begin position="223"/>
        <end position="264"/>
    </location>
</feature>
<dbReference type="PANTHER" id="PTHR33741:SF5">
    <property type="entry name" value="TRANSMEMBRANE PROTEIN DDB_G0269096-RELATED"/>
    <property type="match status" value="1"/>
</dbReference>
<protein>
    <recommendedName>
        <fullName evidence="3">HPP transmembrane region domain-containing protein</fullName>
    </recommendedName>
</protein>
<evidence type="ECO:0000259" key="3">
    <source>
        <dbReference type="Pfam" id="PF04982"/>
    </source>
</evidence>
<evidence type="ECO:0000256" key="2">
    <source>
        <dbReference type="SAM" id="Phobius"/>
    </source>
</evidence>
<comment type="caution">
    <text evidence="4">The sequence shown here is derived from an EMBL/GenBank/DDBJ whole genome shotgun (WGS) entry which is preliminary data.</text>
</comment>
<evidence type="ECO:0000313" key="4">
    <source>
        <dbReference type="EMBL" id="KAL1590750.1"/>
    </source>
</evidence>
<accession>A0AB34L516</accession>
<dbReference type="Pfam" id="PF04982">
    <property type="entry name" value="TM_HPP"/>
    <property type="match status" value="1"/>
</dbReference>
<proteinExistence type="predicted"/>
<reference evidence="4 5" key="1">
    <citation type="journal article" date="2020" name="Microbiol. Resour. Announc.">
        <title>Draft Genome Sequence of a Cladosporium Species Isolated from the Mesophotic Ascidian Didemnum maculosum.</title>
        <authorList>
            <person name="Gioti A."/>
            <person name="Siaperas R."/>
            <person name="Nikolaivits E."/>
            <person name="Le Goff G."/>
            <person name="Ouazzani J."/>
            <person name="Kotoulas G."/>
            <person name="Topakas E."/>
        </authorList>
    </citation>
    <scope>NUCLEOTIDE SEQUENCE [LARGE SCALE GENOMIC DNA]</scope>
    <source>
        <strain evidence="4 5">TM138-S3</strain>
    </source>
</reference>
<dbReference type="Proteomes" id="UP000803884">
    <property type="component" value="Unassembled WGS sequence"/>
</dbReference>
<feature type="domain" description="HPP transmembrane region" evidence="3">
    <location>
        <begin position="49"/>
        <end position="209"/>
    </location>
</feature>
<dbReference type="EMBL" id="JAAQHG020000002">
    <property type="protein sequence ID" value="KAL1590750.1"/>
    <property type="molecule type" value="Genomic_DNA"/>
</dbReference>
<dbReference type="GeneID" id="96001984"/>
<feature type="compositionally biased region" description="Polar residues" evidence="1">
    <location>
        <begin position="244"/>
        <end position="262"/>
    </location>
</feature>
<evidence type="ECO:0000313" key="5">
    <source>
        <dbReference type="Proteomes" id="UP000803884"/>
    </source>
</evidence>
<name>A0AB34L516_9PEZI</name>
<feature type="transmembrane region" description="Helical" evidence="2">
    <location>
        <begin position="181"/>
        <end position="202"/>
    </location>
</feature>
<dbReference type="InterPro" id="IPR007065">
    <property type="entry name" value="HPP"/>
</dbReference>
<organism evidence="4 5">
    <name type="scientific">Cladosporium halotolerans</name>
    <dbReference type="NCBI Taxonomy" id="1052096"/>
    <lineage>
        <taxon>Eukaryota</taxon>
        <taxon>Fungi</taxon>
        <taxon>Dikarya</taxon>
        <taxon>Ascomycota</taxon>
        <taxon>Pezizomycotina</taxon>
        <taxon>Dothideomycetes</taxon>
        <taxon>Dothideomycetidae</taxon>
        <taxon>Cladosporiales</taxon>
        <taxon>Cladosporiaceae</taxon>
        <taxon>Cladosporium</taxon>
    </lineage>
</organism>
<dbReference type="AlphaFoldDB" id="A0AB34L516"/>
<gene>
    <name evidence="4" type="ORF">WHR41_00540</name>
</gene>
<keyword evidence="5" id="KW-1185">Reference proteome</keyword>
<feature type="compositionally biased region" description="Basic and acidic residues" evidence="1">
    <location>
        <begin position="223"/>
        <end position="243"/>
    </location>
</feature>
<keyword evidence="2" id="KW-0472">Membrane</keyword>
<keyword evidence="2" id="KW-0812">Transmembrane</keyword>
<keyword evidence="2" id="KW-1133">Transmembrane helix</keyword>